<name>J3N3B0_ORYBR</name>
<dbReference type="EnsemblPlants" id="OB10G20080.1">
    <property type="protein sequence ID" value="OB10G20080.1"/>
    <property type="gene ID" value="OB10G20080"/>
</dbReference>
<feature type="compositionally biased region" description="Low complexity" evidence="1">
    <location>
        <begin position="18"/>
        <end position="41"/>
    </location>
</feature>
<dbReference type="Gramene" id="OB10G20080.1">
    <property type="protein sequence ID" value="OB10G20080.1"/>
    <property type="gene ID" value="OB10G20080"/>
</dbReference>
<dbReference type="Proteomes" id="UP000006038">
    <property type="component" value="Chromosome 10"/>
</dbReference>
<evidence type="ECO:0000313" key="3">
    <source>
        <dbReference type="Proteomes" id="UP000006038"/>
    </source>
</evidence>
<sequence length="146" mass="14794">MLAGMSAVKLFPLRSSSVSAGSAAKSSSSRPPLSPSFRSRSTTTLAPTASQVTPLQLHAAAAAAGRVHPDSAVALVRLAFHASSASASDAVAAIAGAETEMAAAAATRTSRGKTRRGRAMRAADSFTGQVVAPPTHHERLDGFPPF</sequence>
<dbReference type="OMA" id="RKTHDRA"/>
<dbReference type="HOGENOM" id="CLU_1780280_0_0_1"/>
<keyword evidence="3" id="KW-1185">Reference proteome</keyword>
<feature type="region of interest" description="Disordered" evidence="1">
    <location>
        <begin position="18"/>
        <end position="50"/>
    </location>
</feature>
<evidence type="ECO:0000313" key="2">
    <source>
        <dbReference type="EnsemblPlants" id="OB10G20080.1"/>
    </source>
</evidence>
<reference evidence="2" key="1">
    <citation type="journal article" date="2013" name="Nat. Commun.">
        <title>Whole-genome sequencing of Oryza brachyantha reveals mechanisms underlying Oryza genome evolution.</title>
        <authorList>
            <person name="Chen J."/>
            <person name="Huang Q."/>
            <person name="Gao D."/>
            <person name="Wang J."/>
            <person name="Lang Y."/>
            <person name="Liu T."/>
            <person name="Li B."/>
            <person name="Bai Z."/>
            <person name="Luis Goicoechea J."/>
            <person name="Liang C."/>
            <person name="Chen C."/>
            <person name="Zhang W."/>
            <person name="Sun S."/>
            <person name="Liao Y."/>
            <person name="Zhang X."/>
            <person name="Yang L."/>
            <person name="Song C."/>
            <person name="Wang M."/>
            <person name="Shi J."/>
            <person name="Liu G."/>
            <person name="Liu J."/>
            <person name="Zhou H."/>
            <person name="Zhou W."/>
            <person name="Yu Q."/>
            <person name="An N."/>
            <person name="Chen Y."/>
            <person name="Cai Q."/>
            <person name="Wang B."/>
            <person name="Liu B."/>
            <person name="Min J."/>
            <person name="Huang Y."/>
            <person name="Wu H."/>
            <person name="Li Z."/>
            <person name="Zhang Y."/>
            <person name="Yin Y."/>
            <person name="Song W."/>
            <person name="Jiang J."/>
            <person name="Jackson S.A."/>
            <person name="Wing R.A."/>
            <person name="Wang J."/>
            <person name="Chen M."/>
        </authorList>
    </citation>
    <scope>NUCLEOTIDE SEQUENCE [LARGE SCALE GENOMIC DNA]</scope>
    <source>
        <strain evidence="2">cv. IRGC 101232</strain>
    </source>
</reference>
<dbReference type="AlphaFoldDB" id="J3N3B0"/>
<evidence type="ECO:0000256" key="1">
    <source>
        <dbReference type="SAM" id="MobiDB-lite"/>
    </source>
</evidence>
<protein>
    <submittedName>
        <fullName evidence="2">Uncharacterized protein</fullName>
    </submittedName>
</protein>
<proteinExistence type="predicted"/>
<accession>J3N3B0</accession>
<reference evidence="2" key="2">
    <citation type="submission" date="2013-04" db="UniProtKB">
        <authorList>
            <consortium name="EnsemblPlants"/>
        </authorList>
    </citation>
    <scope>IDENTIFICATION</scope>
</reference>
<organism evidence="2">
    <name type="scientific">Oryza brachyantha</name>
    <name type="common">malo sina</name>
    <dbReference type="NCBI Taxonomy" id="4533"/>
    <lineage>
        <taxon>Eukaryota</taxon>
        <taxon>Viridiplantae</taxon>
        <taxon>Streptophyta</taxon>
        <taxon>Embryophyta</taxon>
        <taxon>Tracheophyta</taxon>
        <taxon>Spermatophyta</taxon>
        <taxon>Magnoliopsida</taxon>
        <taxon>Liliopsida</taxon>
        <taxon>Poales</taxon>
        <taxon>Poaceae</taxon>
        <taxon>BOP clade</taxon>
        <taxon>Oryzoideae</taxon>
        <taxon>Oryzeae</taxon>
        <taxon>Oryzinae</taxon>
        <taxon>Oryza</taxon>
    </lineage>
</organism>